<keyword evidence="5" id="KW-0067">ATP-binding</keyword>
<dbReference type="InterPro" id="IPR004014">
    <property type="entry name" value="ATPase_P-typ_cation-transptr_N"/>
</dbReference>
<protein>
    <recommendedName>
        <fullName evidence="11">Cation-transporting P-type ATPase N-terminal domain-containing protein</fullName>
    </recommendedName>
</protein>
<dbReference type="SUPFAM" id="SSF81665">
    <property type="entry name" value="Calcium ATPase, transmembrane domain M"/>
    <property type="match status" value="1"/>
</dbReference>
<dbReference type="GO" id="GO:0012505">
    <property type="term" value="C:endomembrane system"/>
    <property type="evidence" value="ECO:0007669"/>
    <property type="project" value="UniProtKB-SubCell"/>
</dbReference>
<evidence type="ECO:0000256" key="3">
    <source>
        <dbReference type="ARBA" id="ARBA00022692"/>
    </source>
</evidence>
<organism evidence="12">
    <name type="scientific">marine sediment metagenome</name>
    <dbReference type="NCBI Taxonomy" id="412755"/>
    <lineage>
        <taxon>unclassified sequences</taxon>
        <taxon>metagenomes</taxon>
        <taxon>ecological metagenomes</taxon>
    </lineage>
</organism>
<dbReference type="GO" id="GO:0016887">
    <property type="term" value="F:ATP hydrolysis activity"/>
    <property type="evidence" value="ECO:0007669"/>
    <property type="project" value="InterPro"/>
</dbReference>
<evidence type="ECO:0000313" key="12">
    <source>
        <dbReference type="EMBL" id="GAF93167.1"/>
    </source>
</evidence>
<dbReference type="Gene3D" id="2.70.150.10">
    <property type="entry name" value="Calcium-transporting ATPase, cytoplasmic transduction domain A"/>
    <property type="match status" value="1"/>
</dbReference>
<keyword evidence="7" id="KW-1278">Translocase</keyword>
<evidence type="ECO:0000256" key="7">
    <source>
        <dbReference type="ARBA" id="ARBA00022967"/>
    </source>
</evidence>
<dbReference type="NCBIfam" id="TIGR01494">
    <property type="entry name" value="ATPase_P-type"/>
    <property type="match status" value="1"/>
</dbReference>
<keyword evidence="6" id="KW-0460">Magnesium</keyword>
<gene>
    <name evidence="12" type="ORF">S01H1_25906</name>
</gene>
<sequence>SANVALALLAADEDGLSGEEAALRRTVFGPNSLPKQKPPGVLVVYLRQFKSPLIYLLLAAAAISIIIGESTDALFIFAVVQINALIGTIQEARAESSAAALGSLIRQRVLVLRAGHTFEVDSEQLVPGDVVQLQSGSRVSADVRLLSARDLKVDESLLTGESLPVEKRSMLDLDEHTALGDRATMLHAGTTVLNGRAVGLVARTGKDTEVGRIAQALNRSAPPPLVVRLERFTRMVGMLVLLTVGVLAVALLLRGMEPTEIFFLAIALAVSAIPEGLPVAITV</sequence>
<accession>X0TYF2</accession>
<dbReference type="EMBL" id="BARS01015680">
    <property type="protein sequence ID" value="GAF93167.1"/>
    <property type="molecule type" value="Genomic_DNA"/>
</dbReference>
<comment type="caution">
    <text evidence="12">The sequence shown here is derived from an EMBL/GenBank/DDBJ whole genome shotgun (WGS) entry which is preliminary data.</text>
</comment>
<feature type="transmembrane region" description="Helical" evidence="10">
    <location>
        <begin position="235"/>
        <end position="255"/>
    </location>
</feature>
<dbReference type="Pfam" id="PF00690">
    <property type="entry name" value="Cation_ATPase_N"/>
    <property type="match status" value="1"/>
</dbReference>
<dbReference type="PANTHER" id="PTHR42861">
    <property type="entry name" value="CALCIUM-TRANSPORTING ATPASE"/>
    <property type="match status" value="1"/>
</dbReference>
<dbReference type="InterPro" id="IPR008250">
    <property type="entry name" value="ATPase_P-typ_transduc_dom_A_sf"/>
</dbReference>
<keyword evidence="8 10" id="KW-1133">Transmembrane helix</keyword>
<dbReference type="AlphaFoldDB" id="X0TYF2"/>
<evidence type="ECO:0000256" key="2">
    <source>
        <dbReference type="ARBA" id="ARBA00022553"/>
    </source>
</evidence>
<keyword evidence="9 10" id="KW-0472">Membrane</keyword>
<dbReference type="InterPro" id="IPR059000">
    <property type="entry name" value="ATPase_P-type_domA"/>
</dbReference>
<evidence type="ECO:0000256" key="10">
    <source>
        <dbReference type="SAM" id="Phobius"/>
    </source>
</evidence>
<proteinExistence type="predicted"/>
<keyword evidence="4" id="KW-0547">Nucleotide-binding</keyword>
<evidence type="ECO:0000259" key="11">
    <source>
        <dbReference type="SMART" id="SM00831"/>
    </source>
</evidence>
<dbReference type="SMART" id="SM00831">
    <property type="entry name" value="Cation_ATPase_N"/>
    <property type="match status" value="1"/>
</dbReference>
<evidence type="ECO:0000256" key="5">
    <source>
        <dbReference type="ARBA" id="ARBA00022840"/>
    </source>
</evidence>
<dbReference type="FunFam" id="2.70.150.10:FF:000160">
    <property type="entry name" value="Sarcoplasmic/endoplasmic reticulum calcium ATPase 1"/>
    <property type="match status" value="1"/>
</dbReference>
<dbReference type="Pfam" id="PF00122">
    <property type="entry name" value="E1-E2_ATPase"/>
    <property type="match status" value="1"/>
</dbReference>
<feature type="domain" description="Cation-transporting P-type ATPase N-terminal" evidence="11">
    <location>
        <begin position="1"/>
        <end position="69"/>
    </location>
</feature>
<dbReference type="GO" id="GO:0016020">
    <property type="term" value="C:membrane"/>
    <property type="evidence" value="ECO:0007669"/>
    <property type="project" value="InterPro"/>
</dbReference>
<feature type="non-terminal residue" evidence="12">
    <location>
        <position position="283"/>
    </location>
</feature>
<dbReference type="Gene3D" id="1.20.1110.10">
    <property type="entry name" value="Calcium-transporting ATPase, transmembrane domain"/>
    <property type="match status" value="1"/>
</dbReference>
<reference evidence="12" key="1">
    <citation type="journal article" date="2014" name="Front. Microbiol.">
        <title>High frequency of phylogenetically diverse reductive dehalogenase-homologous genes in deep subseafloor sedimentary metagenomes.</title>
        <authorList>
            <person name="Kawai M."/>
            <person name="Futagami T."/>
            <person name="Toyoda A."/>
            <person name="Takaki Y."/>
            <person name="Nishi S."/>
            <person name="Hori S."/>
            <person name="Arai W."/>
            <person name="Tsubouchi T."/>
            <person name="Morono Y."/>
            <person name="Uchiyama I."/>
            <person name="Ito T."/>
            <person name="Fujiyama A."/>
            <person name="Inagaki F."/>
            <person name="Takami H."/>
        </authorList>
    </citation>
    <scope>NUCLEOTIDE SEQUENCE</scope>
    <source>
        <strain evidence="12">Expedition CK06-06</strain>
    </source>
</reference>
<dbReference type="SUPFAM" id="SSF81653">
    <property type="entry name" value="Calcium ATPase, transduction domain A"/>
    <property type="match status" value="1"/>
</dbReference>
<name>X0TYF2_9ZZZZ</name>
<feature type="transmembrane region" description="Helical" evidence="10">
    <location>
        <begin position="261"/>
        <end position="281"/>
    </location>
</feature>
<comment type="subcellular location">
    <subcellularLocation>
        <location evidence="1">Endomembrane system</location>
        <topology evidence="1">Multi-pass membrane protein</topology>
    </subcellularLocation>
</comment>
<evidence type="ECO:0000256" key="1">
    <source>
        <dbReference type="ARBA" id="ARBA00004127"/>
    </source>
</evidence>
<dbReference type="GO" id="GO:0005524">
    <property type="term" value="F:ATP binding"/>
    <property type="evidence" value="ECO:0007669"/>
    <property type="project" value="UniProtKB-KW"/>
</dbReference>
<dbReference type="InterPro" id="IPR001757">
    <property type="entry name" value="P_typ_ATPase"/>
</dbReference>
<evidence type="ECO:0000256" key="8">
    <source>
        <dbReference type="ARBA" id="ARBA00022989"/>
    </source>
</evidence>
<evidence type="ECO:0000256" key="6">
    <source>
        <dbReference type="ARBA" id="ARBA00022842"/>
    </source>
</evidence>
<keyword evidence="3 10" id="KW-0812">Transmembrane</keyword>
<feature type="non-terminal residue" evidence="12">
    <location>
        <position position="1"/>
    </location>
</feature>
<keyword evidence="2" id="KW-0597">Phosphoprotein</keyword>
<dbReference type="InterPro" id="IPR023298">
    <property type="entry name" value="ATPase_P-typ_TM_dom_sf"/>
</dbReference>
<evidence type="ECO:0000256" key="9">
    <source>
        <dbReference type="ARBA" id="ARBA00023136"/>
    </source>
</evidence>
<evidence type="ECO:0000256" key="4">
    <source>
        <dbReference type="ARBA" id="ARBA00022741"/>
    </source>
</evidence>